<evidence type="ECO:0000313" key="1">
    <source>
        <dbReference type="EMBL" id="MDO9714630.1"/>
    </source>
</evidence>
<protein>
    <recommendedName>
        <fullName evidence="3">ISAs1 family transposase</fullName>
    </recommendedName>
</protein>
<accession>A0ABT9EFG0</accession>
<reference evidence="1 2" key="1">
    <citation type="submission" date="2023-08" db="EMBL/GenBank/DDBJ databases">
        <title>The draft genome sequence of Paracraurococcus sp. LOR1-02.</title>
        <authorList>
            <person name="Kingkaew E."/>
            <person name="Tanasupawat S."/>
        </authorList>
    </citation>
    <scope>NUCLEOTIDE SEQUENCE [LARGE SCALE GENOMIC DNA]</scope>
    <source>
        <strain evidence="1 2">LOR1-02</strain>
    </source>
</reference>
<dbReference type="EMBL" id="JAUTWS010000410">
    <property type="protein sequence ID" value="MDO9714630.1"/>
    <property type="molecule type" value="Genomic_DNA"/>
</dbReference>
<evidence type="ECO:0000313" key="2">
    <source>
        <dbReference type="Proteomes" id="UP001243009"/>
    </source>
</evidence>
<sequence>AATAFADTEWASLIDAVIRVERDVLTRNAKTGLWHRSSETAFYLATTVISAVRAASAIRDHWKVENTSHYTRDVTMGGCVAKFATSHGWS</sequence>
<keyword evidence="2" id="KW-1185">Reference proteome</keyword>
<organism evidence="1 2">
    <name type="scientific">Paracraurococcus lichenis</name>
    <dbReference type="NCBI Taxonomy" id="3064888"/>
    <lineage>
        <taxon>Bacteria</taxon>
        <taxon>Pseudomonadati</taxon>
        <taxon>Pseudomonadota</taxon>
        <taxon>Alphaproteobacteria</taxon>
        <taxon>Acetobacterales</taxon>
        <taxon>Roseomonadaceae</taxon>
        <taxon>Paracraurococcus</taxon>
    </lineage>
</organism>
<comment type="caution">
    <text evidence="1">The sequence shown here is derived from an EMBL/GenBank/DDBJ whole genome shotgun (WGS) entry which is preliminary data.</text>
</comment>
<proteinExistence type="predicted"/>
<dbReference type="Proteomes" id="UP001243009">
    <property type="component" value="Unassembled WGS sequence"/>
</dbReference>
<name>A0ABT9EFG0_9PROT</name>
<evidence type="ECO:0008006" key="3">
    <source>
        <dbReference type="Google" id="ProtNLM"/>
    </source>
</evidence>
<gene>
    <name evidence="1" type="ORF">Q7A36_40545</name>
</gene>
<feature type="non-terminal residue" evidence="1">
    <location>
        <position position="1"/>
    </location>
</feature>